<name>A0A9D1HTB2_9BACT</name>
<dbReference type="GO" id="GO:0005524">
    <property type="term" value="F:ATP binding"/>
    <property type="evidence" value="ECO:0007669"/>
    <property type="project" value="UniProtKB-KW"/>
</dbReference>
<reference evidence="5" key="2">
    <citation type="journal article" date="2021" name="PeerJ">
        <title>Extensive microbial diversity within the chicken gut microbiome revealed by metagenomics and culture.</title>
        <authorList>
            <person name="Gilroy R."/>
            <person name="Ravi A."/>
            <person name="Getino M."/>
            <person name="Pursley I."/>
            <person name="Horton D.L."/>
            <person name="Alikhan N.F."/>
            <person name="Baker D."/>
            <person name="Gharbi K."/>
            <person name="Hall N."/>
            <person name="Watson M."/>
            <person name="Adriaenssens E.M."/>
            <person name="Foster-Nyarko E."/>
            <person name="Jarju S."/>
            <person name="Secka A."/>
            <person name="Antonio M."/>
            <person name="Oren A."/>
            <person name="Chaudhuri R.R."/>
            <person name="La Ragione R."/>
            <person name="Hildebrand F."/>
            <person name="Pallen M.J."/>
        </authorList>
    </citation>
    <scope>NUCLEOTIDE SEQUENCE</scope>
    <source>
        <strain evidence="5">CHK197-8231</strain>
    </source>
</reference>
<keyword evidence="2 5" id="KW-0067">ATP-binding</keyword>
<evidence type="ECO:0000256" key="1">
    <source>
        <dbReference type="ARBA" id="ARBA00022741"/>
    </source>
</evidence>
<dbReference type="InterPro" id="IPR051309">
    <property type="entry name" value="ABCF_ATPase"/>
</dbReference>
<dbReference type="NCBIfam" id="NF000355">
    <property type="entry name" value="ribo_prot_ABC_F"/>
    <property type="match status" value="1"/>
</dbReference>
<keyword evidence="1" id="KW-0547">Nucleotide-binding</keyword>
<dbReference type="InterPro" id="IPR017871">
    <property type="entry name" value="ABC_transporter-like_CS"/>
</dbReference>
<feature type="coiled-coil region" evidence="3">
    <location>
        <begin position="244"/>
        <end position="271"/>
    </location>
</feature>
<dbReference type="Proteomes" id="UP000824087">
    <property type="component" value="Unassembled WGS sequence"/>
</dbReference>
<proteinExistence type="predicted"/>
<dbReference type="InterPro" id="IPR027417">
    <property type="entry name" value="P-loop_NTPase"/>
</dbReference>
<dbReference type="FunFam" id="3.40.50.300:FF:000011">
    <property type="entry name" value="Putative ABC transporter ATP-binding component"/>
    <property type="match status" value="1"/>
</dbReference>
<dbReference type="Gene3D" id="3.40.50.300">
    <property type="entry name" value="P-loop containing nucleotide triphosphate hydrolases"/>
    <property type="match status" value="2"/>
</dbReference>
<accession>A0A9D1HTB2</accession>
<keyword evidence="3" id="KW-0175">Coiled coil</keyword>
<dbReference type="SUPFAM" id="SSF52540">
    <property type="entry name" value="P-loop containing nucleoside triphosphate hydrolases"/>
    <property type="match status" value="2"/>
</dbReference>
<evidence type="ECO:0000313" key="5">
    <source>
        <dbReference type="EMBL" id="HIU21974.1"/>
    </source>
</evidence>
<evidence type="ECO:0000313" key="6">
    <source>
        <dbReference type="Proteomes" id="UP000824087"/>
    </source>
</evidence>
<dbReference type="Pfam" id="PF12848">
    <property type="entry name" value="ABC_tran_Xtn"/>
    <property type="match status" value="1"/>
</dbReference>
<evidence type="ECO:0000256" key="2">
    <source>
        <dbReference type="ARBA" id="ARBA00022840"/>
    </source>
</evidence>
<dbReference type="EMBL" id="DVML01000002">
    <property type="protein sequence ID" value="HIU21974.1"/>
    <property type="molecule type" value="Genomic_DNA"/>
</dbReference>
<dbReference type="InterPro" id="IPR003593">
    <property type="entry name" value="AAA+_ATPase"/>
</dbReference>
<dbReference type="AlphaFoldDB" id="A0A9D1HTB2"/>
<dbReference type="SMART" id="SM00382">
    <property type="entry name" value="AAA"/>
    <property type="match status" value="2"/>
</dbReference>
<dbReference type="InterPro" id="IPR003439">
    <property type="entry name" value="ABC_transporter-like_ATP-bd"/>
</dbReference>
<reference evidence="5" key="1">
    <citation type="submission" date="2020-10" db="EMBL/GenBank/DDBJ databases">
        <authorList>
            <person name="Gilroy R."/>
        </authorList>
    </citation>
    <scope>NUCLEOTIDE SEQUENCE</scope>
    <source>
        <strain evidence="5">CHK197-8231</strain>
    </source>
</reference>
<dbReference type="CDD" id="cd03221">
    <property type="entry name" value="ABCF_EF-3"/>
    <property type="match status" value="2"/>
</dbReference>
<protein>
    <submittedName>
        <fullName evidence="5">ABC-F family ATP-binding cassette domain-containing protein</fullName>
    </submittedName>
</protein>
<comment type="caution">
    <text evidence="5">The sequence shown here is derived from an EMBL/GenBank/DDBJ whole genome shotgun (WGS) entry which is preliminary data.</text>
</comment>
<dbReference type="Pfam" id="PF00005">
    <property type="entry name" value="ABC_tran"/>
    <property type="match status" value="2"/>
</dbReference>
<gene>
    <name evidence="5" type="ORF">IAD49_00110</name>
</gene>
<dbReference type="PROSITE" id="PS00211">
    <property type="entry name" value="ABC_TRANSPORTER_1"/>
    <property type="match status" value="1"/>
</dbReference>
<sequence length="539" mass="62473">MNGKNLNLAFSTEKIYEDANFHIEENDKVGVVGVNGAGKTTLFRVILGEQELDSGKLVISKKKRIGYLPQEIVLDDRDMTVFEYLLKARPIEELETKLTNLYQKVAEETDEKQQRKLLKEIGKTQELLEYYDCYQAESILFQIIDDMHIDSSLLDMKLMDLSGGQKSKIAFAHLLYSNPEILLLDEPTNHLDIDTRDYIIQYLKNYHGMVLVISHDINFLNQIVTKIMHLDKISHKISVYQGDYDTYLKKKEKEKEARERLIEKQEKETQKLRDIVLLYSNSSGKRKRMAQSREKMLEKKMKEQLVREKSYKKVKLHIEPRREGSKIPLKVNNISFHYPDSEKIINNLSFLINHNERFLIVGENGVGKSTLLKLLASELKPQEGNIWFGNKTDLAYYAQEQELLDENKTILENVDEKEYSEKELRTVLGSFLFFGDDVFKKVKVLSPGEKARISLCKVILQKANLILLDEPTNHLDPDTQAIVGKNFHDYKGTIILVSHNPSFVESIGIDRMLILPSGKITNYSKERLMYYSHKNQTEA</sequence>
<dbReference type="PROSITE" id="PS50893">
    <property type="entry name" value="ABC_TRANSPORTER_2"/>
    <property type="match status" value="2"/>
</dbReference>
<feature type="domain" description="ABC transporter" evidence="4">
    <location>
        <begin position="329"/>
        <end position="539"/>
    </location>
</feature>
<dbReference type="InterPro" id="IPR032781">
    <property type="entry name" value="ABC_tran_Xtn"/>
</dbReference>
<organism evidence="5 6">
    <name type="scientific">Candidatus Fimihabitans intestinipullorum</name>
    <dbReference type="NCBI Taxonomy" id="2840820"/>
    <lineage>
        <taxon>Bacteria</taxon>
        <taxon>Bacillati</taxon>
        <taxon>Mycoplasmatota</taxon>
        <taxon>Mycoplasmatota incertae sedis</taxon>
        <taxon>Candidatus Fimihabitans</taxon>
    </lineage>
</organism>
<evidence type="ECO:0000259" key="4">
    <source>
        <dbReference type="PROSITE" id="PS50893"/>
    </source>
</evidence>
<feature type="domain" description="ABC transporter" evidence="4">
    <location>
        <begin position="1"/>
        <end position="260"/>
    </location>
</feature>
<dbReference type="PANTHER" id="PTHR42855">
    <property type="entry name" value="ABC TRANSPORTER ATP-BINDING SUBUNIT"/>
    <property type="match status" value="1"/>
</dbReference>
<evidence type="ECO:0000256" key="3">
    <source>
        <dbReference type="SAM" id="Coils"/>
    </source>
</evidence>
<dbReference type="PANTHER" id="PTHR42855:SF2">
    <property type="entry name" value="DRUG RESISTANCE ABC TRANSPORTER,ATP-BINDING PROTEIN"/>
    <property type="match status" value="1"/>
</dbReference>
<dbReference type="GO" id="GO:0016887">
    <property type="term" value="F:ATP hydrolysis activity"/>
    <property type="evidence" value="ECO:0007669"/>
    <property type="project" value="InterPro"/>
</dbReference>